<dbReference type="GO" id="GO:0004590">
    <property type="term" value="F:orotidine-5'-phosphate decarboxylase activity"/>
    <property type="evidence" value="ECO:0007669"/>
    <property type="project" value="UniProtKB-UniRule"/>
</dbReference>
<dbReference type="PANTHER" id="PTHR32119:SF2">
    <property type="entry name" value="OROTIDINE 5'-PHOSPHATE DECARBOXYLASE"/>
    <property type="match status" value="1"/>
</dbReference>
<keyword evidence="6 9" id="KW-0456">Lyase</keyword>
<protein>
    <recommendedName>
        <fullName evidence="9">Orotidine 5'-phosphate decarboxylase</fullName>
        <ecNumber evidence="9">4.1.1.23</ecNumber>
    </recommendedName>
    <alternativeName>
        <fullName evidence="9">OMP decarboxylase</fullName>
        <shortName evidence="9">OMPDCase</shortName>
        <shortName evidence="9">OMPdecase</shortName>
    </alternativeName>
</protein>
<evidence type="ECO:0000256" key="2">
    <source>
        <dbReference type="ARBA" id="ARBA00004861"/>
    </source>
</evidence>
<dbReference type="InterPro" id="IPR047596">
    <property type="entry name" value="OMPdecase_bac"/>
</dbReference>
<dbReference type="EC" id="4.1.1.23" evidence="9"/>
<evidence type="ECO:0000256" key="6">
    <source>
        <dbReference type="ARBA" id="ARBA00023239"/>
    </source>
</evidence>
<dbReference type="CDD" id="cd04725">
    <property type="entry name" value="OMP_decarboxylase_like"/>
    <property type="match status" value="1"/>
</dbReference>
<dbReference type="NCBIfam" id="TIGR01740">
    <property type="entry name" value="pyrF"/>
    <property type="match status" value="1"/>
</dbReference>
<dbReference type="InterPro" id="IPR013785">
    <property type="entry name" value="Aldolase_TIM"/>
</dbReference>
<feature type="binding site" evidence="9 11">
    <location>
        <position position="17"/>
    </location>
    <ligand>
        <name>substrate</name>
    </ligand>
</feature>
<evidence type="ECO:0000259" key="13">
    <source>
        <dbReference type="SMART" id="SM00934"/>
    </source>
</evidence>
<dbReference type="InterPro" id="IPR001754">
    <property type="entry name" value="OMPdeCOase_dom"/>
</dbReference>
<evidence type="ECO:0000256" key="11">
    <source>
        <dbReference type="PIRSR" id="PIRSR614732-2"/>
    </source>
</evidence>
<evidence type="ECO:0000256" key="9">
    <source>
        <dbReference type="HAMAP-Rule" id="MF_01200"/>
    </source>
</evidence>
<dbReference type="Pfam" id="PF00215">
    <property type="entry name" value="OMPdecase"/>
    <property type="match status" value="1"/>
</dbReference>
<feature type="domain" description="Orotidine 5'-phosphate decarboxylase" evidence="13">
    <location>
        <begin position="11"/>
        <end position="236"/>
    </location>
</feature>
<proteinExistence type="inferred from homology"/>
<feature type="active site" description="For OMPdecase activity" evidence="10">
    <location>
        <position position="66"/>
    </location>
</feature>
<comment type="similarity">
    <text evidence="8 9">Belongs to the OMP decarboxylase family. Type 1 subfamily.</text>
</comment>
<comment type="function">
    <text evidence="1 9">Catalyzes the decarboxylation of orotidine 5'-monophosphate (OMP) to uridine 5'-monophosphate (UMP).</text>
</comment>
<comment type="pathway">
    <text evidence="2 9 12">Pyrimidine metabolism; UMP biosynthesis via de novo pathway; UMP from orotate: step 2/2.</text>
</comment>
<reference evidence="14" key="1">
    <citation type="submission" date="2022-12" db="EMBL/GenBank/DDBJ databases">
        <title>Draft genome sequence of the thermophilic strain Brevibacillus thermoruber HT42, isolated from Los Humeros, Puebla, Mexico, with biotechnological potential.</title>
        <authorList>
            <person name="Lara Sanchez J."/>
            <person name="Solis Palacios R."/>
            <person name="Bustos Baena A.S."/>
            <person name="Ruz Baez A.E."/>
            <person name="Espinosa Luna G."/>
            <person name="Oliart Ros R.M."/>
        </authorList>
    </citation>
    <scope>NUCLEOTIDE SEQUENCE</scope>
    <source>
        <strain evidence="14">HT42</strain>
    </source>
</reference>
<dbReference type="FunFam" id="3.20.20.70:FF:000015">
    <property type="entry name" value="Orotidine 5'-phosphate decarboxylase"/>
    <property type="match status" value="1"/>
</dbReference>
<comment type="catalytic activity">
    <reaction evidence="7 9 12">
        <text>orotidine 5'-phosphate + H(+) = UMP + CO2</text>
        <dbReference type="Rhea" id="RHEA:11596"/>
        <dbReference type="ChEBI" id="CHEBI:15378"/>
        <dbReference type="ChEBI" id="CHEBI:16526"/>
        <dbReference type="ChEBI" id="CHEBI:57538"/>
        <dbReference type="ChEBI" id="CHEBI:57865"/>
        <dbReference type="EC" id="4.1.1.23"/>
    </reaction>
</comment>
<evidence type="ECO:0000256" key="10">
    <source>
        <dbReference type="PIRSR" id="PIRSR614732-1"/>
    </source>
</evidence>
<feature type="binding site" evidence="9 11">
    <location>
        <position position="39"/>
    </location>
    <ligand>
        <name>substrate</name>
    </ligand>
</feature>
<feature type="active site" description="For OMPdecase activity" evidence="10">
    <location>
        <position position="71"/>
    </location>
</feature>
<feature type="binding site" evidence="9 11">
    <location>
        <position position="200"/>
    </location>
    <ligand>
        <name>substrate</name>
    </ligand>
</feature>
<dbReference type="InterPro" id="IPR014732">
    <property type="entry name" value="OMPdecase"/>
</dbReference>
<dbReference type="Gene3D" id="3.20.20.70">
    <property type="entry name" value="Aldolase class I"/>
    <property type="match status" value="1"/>
</dbReference>
<feature type="binding site" evidence="9 11">
    <location>
        <position position="191"/>
    </location>
    <ligand>
        <name>substrate</name>
    </ligand>
</feature>
<dbReference type="SMART" id="SM00934">
    <property type="entry name" value="OMPdecase"/>
    <property type="match status" value="1"/>
</dbReference>
<feature type="binding site" evidence="9 11">
    <location>
        <position position="221"/>
    </location>
    <ligand>
        <name>substrate</name>
    </ligand>
</feature>
<evidence type="ECO:0000313" key="15">
    <source>
        <dbReference type="Proteomes" id="UP001151071"/>
    </source>
</evidence>
<feature type="active site" description="Proton donor" evidence="9">
    <location>
        <position position="68"/>
    </location>
</feature>
<organism evidence="14 15">
    <name type="scientific">Brevibacillus thermoruber</name>
    <dbReference type="NCBI Taxonomy" id="33942"/>
    <lineage>
        <taxon>Bacteria</taxon>
        <taxon>Bacillati</taxon>
        <taxon>Bacillota</taxon>
        <taxon>Bacilli</taxon>
        <taxon>Bacillales</taxon>
        <taxon>Paenibacillaceae</taxon>
        <taxon>Brevibacillus</taxon>
    </lineage>
</organism>
<dbReference type="EMBL" id="JAPYYP010000004">
    <property type="protein sequence ID" value="MDA5107671.1"/>
    <property type="molecule type" value="Genomic_DNA"/>
</dbReference>
<dbReference type="InterPro" id="IPR011060">
    <property type="entry name" value="RibuloseP-bd_barrel"/>
</dbReference>
<gene>
    <name evidence="9 14" type="primary">pyrF</name>
    <name evidence="14" type="ORF">O3V59_04805</name>
</gene>
<comment type="subunit">
    <text evidence="3 9">Homodimer.</text>
</comment>
<keyword evidence="4 9" id="KW-0210">Decarboxylase</keyword>
<dbReference type="Proteomes" id="UP001151071">
    <property type="component" value="Unassembled WGS sequence"/>
</dbReference>
<dbReference type="GO" id="GO:0006207">
    <property type="term" value="P:'de novo' pyrimidine nucleobase biosynthetic process"/>
    <property type="evidence" value="ECO:0007669"/>
    <property type="project" value="InterPro"/>
</dbReference>
<name>A0A9X3Z2D6_9BACL</name>
<dbReference type="AlphaFoldDB" id="A0A9X3Z2D6"/>
<evidence type="ECO:0000256" key="7">
    <source>
        <dbReference type="ARBA" id="ARBA00049157"/>
    </source>
</evidence>
<dbReference type="GO" id="GO:0044205">
    <property type="term" value="P:'de novo' UMP biosynthetic process"/>
    <property type="evidence" value="ECO:0007669"/>
    <property type="project" value="UniProtKB-UniRule"/>
</dbReference>
<feature type="binding site" evidence="9 11">
    <location>
        <position position="129"/>
    </location>
    <ligand>
        <name>substrate</name>
    </ligand>
</feature>
<feature type="binding site" evidence="9 11">
    <location>
        <position position="220"/>
    </location>
    <ligand>
        <name>substrate</name>
    </ligand>
</feature>
<evidence type="ECO:0000256" key="5">
    <source>
        <dbReference type="ARBA" id="ARBA00022975"/>
    </source>
</evidence>
<feature type="active site" description="For OMPdecase activity" evidence="10">
    <location>
        <position position="68"/>
    </location>
</feature>
<keyword evidence="5 9" id="KW-0665">Pyrimidine biosynthesis</keyword>
<comment type="caution">
    <text evidence="14">The sequence shown here is derived from an EMBL/GenBank/DDBJ whole genome shotgun (WGS) entry which is preliminary data.</text>
</comment>
<evidence type="ECO:0000256" key="8">
    <source>
        <dbReference type="ARBA" id="ARBA00061012"/>
    </source>
</evidence>
<dbReference type="InterPro" id="IPR018089">
    <property type="entry name" value="OMPdecase_AS"/>
</dbReference>
<evidence type="ECO:0000256" key="4">
    <source>
        <dbReference type="ARBA" id="ARBA00022793"/>
    </source>
</evidence>
<accession>A0A9X3Z2D6</accession>
<keyword evidence="15" id="KW-1185">Reference proteome</keyword>
<evidence type="ECO:0000256" key="3">
    <source>
        <dbReference type="ARBA" id="ARBA00011738"/>
    </source>
</evidence>
<sequence length="254" mass="27204">MPPQPTDIRERMIVALDFSTKEDVTQCLARLDGLIRYVKVGMELAYAEGPAIVHYLKEQGLKVFLDLKVHDIPNTAKGAMKSLARHGVDMVNVHAAGGVAMMEAAREGLEQGTAAGSPRPLLIGVTMLTSTGKQTMNEELAIPGAVEDVVVHYARMTKRAGLDGVVASPLEVPMIKQAAGTEFLTVTPGIRPLWAEKGDQTRITTPEQAFQLGSDYIVIGRAVTASPDPAAAWERIVNAVQAAQHETTDAKGRG</sequence>
<feature type="binding site" evidence="9">
    <location>
        <begin position="66"/>
        <end position="75"/>
    </location>
    <ligand>
        <name>substrate</name>
    </ligand>
</feature>
<dbReference type="HAMAP" id="MF_01200_B">
    <property type="entry name" value="OMPdecase_type1_B"/>
    <property type="match status" value="1"/>
</dbReference>
<evidence type="ECO:0000256" key="1">
    <source>
        <dbReference type="ARBA" id="ARBA00002356"/>
    </source>
</evidence>
<evidence type="ECO:0000256" key="12">
    <source>
        <dbReference type="RuleBase" id="RU000512"/>
    </source>
</evidence>
<dbReference type="PANTHER" id="PTHR32119">
    <property type="entry name" value="OROTIDINE 5'-PHOSPHATE DECARBOXYLASE"/>
    <property type="match status" value="1"/>
</dbReference>
<dbReference type="NCBIfam" id="NF001273">
    <property type="entry name" value="PRK00230.1"/>
    <property type="match status" value="1"/>
</dbReference>
<dbReference type="PROSITE" id="PS00156">
    <property type="entry name" value="OMPDECASE"/>
    <property type="match status" value="1"/>
</dbReference>
<dbReference type="SUPFAM" id="SSF51366">
    <property type="entry name" value="Ribulose-phoshate binding barrel"/>
    <property type="match status" value="1"/>
</dbReference>
<dbReference type="GO" id="GO:0005829">
    <property type="term" value="C:cytosol"/>
    <property type="evidence" value="ECO:0007669"/>
    <property type="project" value="TreeGrafter"/>
</dbReference>
<evidence type="ECO:0000313" key="14">
    <source>
        <dbReference type="EMBL" id="MDA5107671.1"/>
    </source>
</evidence>